<reference evidence="9" key="1">
    <citation type="submission" date="2017-09" db="EMBL/GenBank/DDBJ databases">
        <authorList>
            <person name="Varghese N."/>
            <person name="Submissions S."/>
        </authorList>
    </citation>
    <scope>NUCLEOTIDE SEQUENCE [LARGE SCALE GENOMIC DNA]</scope>
    <source>
        <strain evidence="9">CGMCC 1.12641</strain>
    </source>
</reference>
<dbReference type="InterPro" id="IPR003594">
    <property type="entry name" value="HATPase_dom"/>
</dbReference>
<dbReference type="InterPro" id="IPR003661">
    <property type="entry name" value="HisK_dim/P_dom"/>
</dbReference>
<dbReference type="EMBL" id="OCMF01000004">
    <property type="protein sequence ID" value="SOC81102.1"/>
    <property type="molecule type" value="Genomic_DNA"/>
</dbReference>
<evidence type="ECO:0000313" key="8">
    <source>
        <dbReference type="EMBL" id="SOC81102.1"/>
    </source>
</evidence>
<dbReference type="PROSITE" id="PS50109">
    <property type="entry name" value="HIS_KIN"/>
    <property type="match status" value="1"/>
</dbReference>
<dbReference type="InterPro" id="IPR008979">
    <property type="entry name" value="Galactose-bd-like_sf"/>
</dbReference>
<keyword evidence="8" id="KW-0418">Kinase</keyword>
<dbReference type="Pfam" id="PF02518">
    <property type="entry name" value="HATPase_c"/>
    <property type="match status" value="1"/>
</dbReference>
<feature type="transmembrane region" description="Helical" evidence="5">
    <location>
        <begin position="305"/>
        <end position="323"/>
    </location>
</feature>
<feature type="chain" id="PRO_5012267479" description="histidine kinase" evidence="6">
    <location>
        <begin position="21"/>
        <end position="723"/>
    </location>
</feature>
<dbReference type="SUPFAM" id="SSF49785">
    <property type="entry name" value="Galactose-binding domain-like"/>
    <property type="match status" value="1"/>
</dbReference>
<feature type="signal peptide" evidence="6">
    <location>
        <begin position="1"/>
        <end position="20"/>
    </location>
</feature>
<feature type="coiled-coil region" evidence="4">
    <location>
        <begin position="433"/>
        <end position="463"/>
    </location>
</feature>
<name>A0A285X700_9FLAO</name>
<evidence type="ECO:0000256" key="6">
    <source>
        <dbReference type="SAM" id="SignalP"/>
    </source>
</evidence>
<organism evidence="8 9">
    <name type="scientific">Salinimicrobium sediminis</name>
    <dbReference type="NCBI Taxonomy" id="1343891"/>
    <lineage>
        <taxon>Bacteria</taxon>
        <taxon>Pseudomonadati</taxon>
        <taxon>Bacteroidota</taxon>
        <taxon>Flavobacteriia</taxon>
        <taxon>Flavobacteriales</taxon>
        <taxon>Flavobacteriaceae</taxon>
        <taxon>Salinimicrobium</taxon>
    </lineage>
</organism>
<feature type="transmembrane region" description="Helical" evidence="5">
    <location>
        <begin position="393"/>
        <end position="413"/>
    </location>
</feature>
<dbReference type="RefSeq" id="WP_097056880.1">
    <property type="nucleotide sequence ID" value="NZ_OCMF01000004.1"/>
</dbReference>
<dbReference type="OrthoDB" id="1931120at2"/>
<accession>A0A285X700</accession>
<dbReference type="InterPro" id="IPR005467">
    <property type="entry name" value="His_kinase_dom"/>
</dbReference>
<feature type="domain" description="Histidine kinase" evidence="7">
    <location>
        <begin position="472"/>
        <end position="723"/>
    </location>
</feature>
<keyword evidence="9" id="KW-1185">Reference proteome</keyword>
<evidence type="ECO:0000313" key="9">
    <source>
        <dbReference type="Proteomes" id="UP000219193"/>
    </source>
</evidence>
<feature type="transmembrane region" description="Helical" evidence="5">
    <location>
        <begin position="215"/>
        <end position="233"/>
    </location>
</feature>
<keyword evidence="8" id="KW-0808">Transferase</keyword>
<proteinExistence type="predicted"/>
<dbReference type="SMART" id="SM00388">
    <property type="entry name" value="HisKA"/>
    <property type="match status" value="1"/>
</dbReference>
<dbReference type="InterPro" id="IPR036097">
    <property type="entry name" value="HisK_dim/P_sf"/>
</dbReference>
<dbReference type="SMART" id="SM00387">
    <property type="entry name" value="HATPase_c"/>
    <property type="match status" value="1"/>
</dbReference>
<evidence type="ECO:0000256" key="4">
    <source>
        <dbReference type="SAM" id="Coils"/>
    </source>
</evidence>
<dbReference type="Proteomes" id="UP000219193">
    <property type="component" value="Unassembled WGS sequence"/>
</dbReference>
<protein>
    <recommendedName>
        <fullName evidence="2">histidine kinase</fullName>
        <ecNumber evidence="2">2.7.13.3</ecNumber>
    </recommendedName>
</protein>
<dbReference type="GO" id="GO:0000155">
    <property type="term" value="F:phosphorelay sensor kinase activity"/>
    <property type="evidence" value="ECO:0007669"/>
    <property type="project" value="InterPro"/>
</dbReference>
<comment type="catalytic activity">
    <reaction evidence="1">
        <text>ATP + protein L-histidine = ADP + protein N-phospho-L-histidine.</text>
        <dbReference type="EC" id="2.7.13.3"/>
    </reaction>
</comment>
<dbReference type="PANTHER" id="PTHR43065:SF42">
    <property type="entry name" value="TWO-COMPONENT SENSOR PPRA"/>
    <property type="match status" value="1"/>
</dbReference>
<dbReference type="PANTHER" id="PTHR43065">
    <property type="entry name" value="SENSOR HISTIDINE KINASE"/>
    <property type="match status" value="1"/>
</dbReference>
<keyword evidence="5" id="KW-0812">Transmembrane</keyword>
<keyword evidence="5" id="KW-1133">Transmembrane helix</keyword>
<feature type="transmembrane region" description="Helical" evidence="5">
    <location>
        <begin position="240"/>
        <end position="257"/>
    </location>
</feature>
<dbReference type="PRINTS" id="PR00344">
    <property type="entry name" value="BCTRLSENSOR"/>
</dbReference>
<evidence type="ECO:0000256" key="3">
    <source>
        <dbReference type="ARBA" id="ARBA00022553"/>
    </source>
</evidence>
<dbReference type="SUPFAM" id="SSF55874">
    <property type="entry name" value="ATPase domain of HSP90 chaperone/DNA topoisomerase II/histidine kinase"/>
    <property type="match status" value="1"/>
</dbReference>
<dbReference type="Gene3D" id="1.10.287.130">
    <property type="match status" value="1"/>
</dbReference>
<dbReference type="InterPro" id="IPR004358">
    <property type="entry name" value="Sig_transdc_His_kin-like_C"/>
</dbReference>
<dbReference type="EC" id="2.7.13.3" evidence="2"/>
<keyword evidence="3" id="KW-0597">Phosphoprotein</keyword>
<feature type="transmembrane region" description="Helical" evidence="5">
    <location>
        <begin position="364"/>
        <end position="387"/>
    </location>
</feature>
<dbReference type="Gene3D" id="3.30.565.10">
    <property type="entry name" value="Histidine kinase-like ATPase, C-terminal domain"/>
    <property type="match status" value="1"/>
</dbReference>
<evidence type="ECO:0000256" key="1">
    <source>
        <dbReference type="ARBA" id="ARBA00000085"/>
    </source>
</evidence>
<feature type="transmembrane region" description="Helical" evidence="5">
    <location>
        <begin position="269"/>
        <end position="293"/>
    </location>
</feature>
<dbReference type="SUPFAM" id="SSF47384">
    <property type="entry name" value="Homodimeric domain of signal transducing histidine kinase"/>
    <property type="match status" value="1"/>
</dbReference>
<keyword evidence="6" id="KW-0732">Signal</keyword>
<dbReference type="CDD" id="cd00082">
    <property type="entry name" value="HisKA"/>
    <property type="match status" value="1"/>
</dbReference>
<keyword evidence="5" id="KW-0472">Membrane</keyword>
<dbReference type="InterPro" id="IPR036890">
    <property type="entry name" value="HATPase_C_sf"/>
</dbReference>
<evidence type="ECO:0000259" key="7">
    <source>
        <dbReference type="PROSITE" id="PS50109"/>
    </source>
</evidence>
<gene>
    <name evidence="8" type="ORF">SAMN06296241_2674</name>
</gene>
<feature type="transmembrane region" description="Helical" evidence="5">
    <location>
        <begin position="335"/>
        <end position="352"/>
    </location>
</feature>
<sequence>MYLKWFYIFGILLLAFNAQSQSTTPENEVYSIQDSLLQGSFMEVYLPDLIGWKFSPYDHPEYSSPDYDDSSWYTTTTPLREESAIPDSLWNGFGWFRLKVKMDSDELINSIIQNFGGTGAIEFYINDSLVFKKGNPSVNPEFQELKGFNNQLGDLYTFEKGENYQFAVKYSYHDYNFWNSFSFNRVRHDFGLSLISVKEINEFATFIKSHSGVNAAALVVLLMVMLLHFFLYRKSKIKDGNFWIFLITASIFIYSLAMNVDNFWSTSSFFWRAFLLGLTSLFSAVSIGLIPIVSHKVLEVKAGFFWKYFLHFILLSYLLDMVYRSTKYFEEQINLLLSLALVLAAIVGGITASIKAKKKKKKDIWLVAGSLITFPFLMLLGIVFIFFNIQHLLLLSLLYFFLFTIIPIGMSLYQGKKFLRMHSQLDAMVEERTSELEQAMKNLRQSHEDLKAAQTQLVQQEKLASLGQLTAGIAHEIKNPLNFVTNFSDVCLELVEEAKTELRVATKAQVPTGERNGIDTLLDNLQEILQTIETNLQKIYEHGNRADGIVKSMLLHSRGGSGKMELTDLNSVVKEYVNLAYHGMRASKNPIDVVLEFDLDIDIKEIPLVAEDFSRVILNLCNNAFDAMREKTGEPSYKPVLRVRTGKQNSTVLLSIGDNGRGIDPKIADHILQPFFTTKKGTDGTGLGLSLSNEIVQAHGGEIKVESTPGKGAKFIVVLPTSL</sequence>
<keyword evidence="4" id="KW-0175">Coiled coil</keyword>
<evidence type="ECO:0000256" key="5">
    <source>
        <dbReference type="SAM" id="Phobius"/>
    </source>
</evidence>
<evidence type="ECO:0000256" key="2">
    <source>
        <dbReference type="ARBA" id="ARBA00012438"/>
    </source>
</evidence>
<dbReference type="AlphaFoldDB" id="A0A285X700"/>
<dbReference type="Gene3D" id="2.60.120.260">
    <property type="entry name" value="Galactose-binding domain-like"/>
    <property type="match status" value="1"/>
</dbReference>